<accession>A0A1H3RIY0</accession>
<gene>
    <name evidence="2" type="ORF">SAMN05444412_108148</name>
</gene>
<dbReference type="RefSeq" id="WP_019598126.1">
    <property type="nucleotide sequence ID" value="NZ_FNQC01000008.1"/>
</dbReference>
<dbReference type="Proteomes" id="UP000199663">
    <property type="component" value="Unassembled WGS sequence"/>
</dbReference>
<feature type="transmembrane region" description="Helical" evidence="1">
    <location>
        <begin position="33"/>
        <end position="54"/>
    </location>
</feature>
<organism evidence="2 3">
    <name type="scientific">Rhodonellum ikkaensis</name>
    <dbReference type="NCBI Taxonomy" id="336829"/>
    <lineage>
        <taxon>Bacteria</taxon>
        <taxon>Pseudomonadati</taxon>
        <taxon>Bacteroidota</taxon>
        <taxon>Cytophagia</taxon>
        <taxon>Cytophagales</taxon>
        <taxon>Cytophagaceae</taxon>
        <taxon>Rhodonellum</taxon>
    </lineage>
</organism>
<evidence type="ECO:0000313" key="3">
    <source>
        <dbReference type="Proteomes" id="UP000199663"/>
    </source>
</evidence>
<dbReference type="EMBL" id="FNQC01000008">
    <property type="protein sequence ID" value="SDZ25657.1"/>
    <property type="molecule type" value="Genomic_DNA"/>
</dbReference>
<reference evidence="2 3" key="1">
    <citation type="submission" date="2016-10" db="EMBL/GenBank/DDBJ databases">
        <authorList>
            <person name="Varghese N."/>
            <person name="Submissions S."/>
        </authorList>
    </citation>
    <scope>NUCLEOTIDE SEQUENCE [LARGE SCALE GENOMIC DNA]</scope>
    <source>
        <strain evidence="2 3">DSM 17997</strain>
    </source>
</reference>
<keyword evidence="1" id="KW-0812">Transmembrane</keyword>
<keyword evidence="1" id="KW-1133">Transmembrane helix</keyword>
<name>A0A1H3RIY0_9BACT</name>
<proteinExistence type="predicted"/>
<feature type="transmembrane region" description="Helical" evidence="1">
    <location>
        <begin position="66"/>
        <end position="91"/>
    </location>
</feature>
<comment type="caution">
    <text evidence="2">The sequence shown here is derived from an EMBL/GenBank/DDBJ whole genome shotgun (WGS) entry which is preliminary data.</text>
</comment>
<evidence type="ECO:0000256" key="1">
    <source>
        <dbReference type="SAM" id="Phobius"/>
    </source>
</evidence>
<protein>
    <submittedName>
        <fullName evidence="2">Uncharacterized protein</fullName>
    </submittedName>
</protein>
<keyword evidence="3" id="KW-1185">Reference proteome</keyword>
<feature type="transmembrane region" description="Helical" evidence="1">
    <location>
        <begin position="7"/>
        <end position="27"/>
    </location>
</feature>
<keyword evidence="1" id="KW-0472">Membrane</keyword>
<sequence>MVARRLYLALMVLSVAMGIYFYGISVQNFDPEFLYYFAMLPFFMFVTGFHGFLAHSLSTLKKSKMVFFPLLMGFLFVFLFFIHLFVIMPLLCPNL</sequence>
<evidence type="ECO:0000313" key="2">
    <source>
        <dbReference type="EMBL" id="SDZ25657.1"/>
    </source>
</evidence>